<gene>
    <name evidence="1" type="ORF">PCON_02854</name>
</gene>
<reference evidence="1 2" key="1">
    <citation type="journal article" date="2013" name="PLoS Genet.">
        <title>The genome and development-dependent transcriptomes of Pyronema confluens: a window into fungal evolution.</title>
        <authorList>
            <person name="Traeger S."/>
            <person name="Altegoer F."/>
            <person name="Freitag M."/>
            <person name="Gabaldon T."/>
            <person name="Kempken F."/>
            <person name="Kumar A."/>
            <person name="Marcet-Houben M."/>
            <person name="Poggeler S."/>
            <person name="Stajich J.E."/>
            <person name="Nowrousian M."/>
        </authorList>
    </citation>
    <scope>NUCLEOTIDE SEQUENCE [LARGE SCALE GENOMIC DNA]</scope>
    <source>
        <strain evidence="2">CBS 100304</strain>
        <tissue evidence="1">Vegetative mycelium</tissue>
    </source>
</reference>
<name>U4LHW8_PYROM</name>
<dbReference type="EMBL" id="HF936373">
    <property type="protein sequence ID" value="CCX16258.1"/>
    <property type="molecule type" value="Genomic_DNA"/>
</dbReference>
<evidence type="ECO:0000313" key="1">
    <source>
        <dbReference type="EMBL" id="CCX16258.1"/>
    </source>
</evidence>
<evidence type="ECO:0000313" key="2">
    <source>
        <dbReference type="Proteomes" id="UP000018144"/>
    </source>
</evidence>
<proteinExistence type="predicted"/>
<protein>
    <submittedName>
        <fullName evidence="1">Uncharacterized protein</fullName>
    </submittedName>
</protein>
<organism evidence="1 2">
    <name type="scientific">Pyronema omphalodes (strain CBS 100304)</name>
    <name type="common">Pyronema confluens</name>
    <dbReference type="NCBI Taxonomy" id="1076935"/>
    <lineage>
        <taxon>Eukaryota</taxon>
        <taxon>Fungi</taxon>
        <taxon>Dikarya</taxon>
        <taxon>Ascomycota</taxon>
        <taxon>Pezizomycotina</taxon>
        <taxon>Pezizomycetes</taxon>
        <taxon>Pezizales</taxon>
        <taxon>Pyronemataceae</taxon>
        <taxon>Pyronema</taxon>
    </lineage>
</organism>
<accession>U4LHW8</accession>
<dbReference type="Proteomes" id="UP000018144">
    <property type="component" value="Unassembled WGS sequence"/>
</dbReference>
<keyword evidence="2" id="KW-1185">Reference proteome</keyword>
<dbReference type="AlphaFoldDB" id="U4LHW8"/>
<sequence>MLKSSHEASKRSNIMYSIFRPIQGRITLVLPEAHQLRSTRCNSLHLFHSCACLETA</sequence>